<comment type="caution">
    <text evidence="1">The sequence shown here is derived from an EMBL/GenBank/DDBJ whole genome shotgun (WGS) entry which is preliminary data.</text>
</comment>
<keyword evidence="2" id="KW-1185">Reference proteome</keyword>
<proteinExistence type="predicted"/>
<name>V2Z6U8_9FIRM</name>
<organism evidence="1 2">
    <name type="scientific">Catonella morbi ATCC 51271</name>
    <dbReference type="NCBI Taxonomy" id="592026"/>
    <lineage>
        <taxon>Bacteria</taxon>
        <taxon>Bacillati</taxon>
        <taxon>Bacillota</taxon>
        <taxon>Clostridia</taxon>
        <taxon>Lachnospirales</taxon>
        <taxon>Lachnospiraceae</taxon>
        <taxon>Catonella</taxon>
    </lineage>
</organism>
<dbReference type="HOGENOM" id="CLU_089333_2_0_9"/>
<accession>V2Z6U8</accession>
<dbReference type="Proteomes" id="UP000018227">
    <property type="component" value="Unassembled WGS sequence"/>
</dbReference>
<dbReference type="STRING" id="592026.GCWU0000282_001510"/>
<protein>
    <submittedName>
        <fullName evidence="1">Uncharacterized protein</fullName>
    </submittedName>
</protein>
<evidence type="ECO:0000313" key="2">
    <source>
        <dbReference type="Proteomes" id="UP000018227"/>
    </source>
</evidence>
<dbReference type="EMBL" id="ACIL03000013">
    <property type="protein sequence ID" value="ESL02640.1"/>
    <property type="molecule type" value="Genomic_DNA"/>
</dbReference>
<dbReference type="AlphaFoldDB" id="V2Z6U8"/>
<sequence>MEATVYKGYNTHRISGNVRIHYVTKAIYYLGITKCQTMFGNIVKAYDLERTICDLIKSRSEIEAEVFSKTINKYVRYVNKNLNKLYEYSKKMKIYEKVKEILEVVYE</sequence>
<reference evidence="1 2" key="1">
    <citation type="submission" date="2013-06" db="EMBL/GenBank/DDBJ databases">
        <authorList>
            <person name="Weinstock G."/>
            <person name="Sodergren E."/>
            <person name="Clifton S."/>
            <person name="Fulton L."/>
            <person name="Fulton B."/>
            <person name="Courtney L."/>
            <person name="Fronick C."/>
            <person name="Harrison M."/>
            <person name="Strong C."/>
            <person name="Farmer C."/>
            <person name="Delahaunty K."/>
            <person name="Markovic C."/>
            <person name="Hall O."/>
            <person name="Minx P."/>
            <person name="Tomlinson C."/>
            <person name="Mitreva M."/>
            <person name="Nelson J."/>
            <person name="Hou S."/>
            <person name="Wollam A."/>
            <person name="Pepin K.H."/>
            <person name="Johnson M."/>
            <person name="Bhonagiri V."/>
            <person name="Nash W.E."/>
            <person name="Warren W."/>
            <person name="Chinwalla A."/>
            <person name="Mardis E.R."/>
            <person name="Wilson R.K."/>
        </authorList>
    </citation>
    <scope>NUCLEOTIDE SEQUENCE [LARGE SCALE GENOMIC DNA]</scope>
    <source>
        <strain evidence="1 2">ATCC 51271</strain>
    </source>
</reference>
<evidence type="ECO:0000313" key="1">
    <source>
        <dbReference type="EMBL" id="ESL02640.1"/>
    </source>
</evidence>
<dbReference type="eggNOG" id="COG5340">
    <property type="taxonomic scope" value="Bacteria"/>
</dbReference>
<gene>
    <name evidence="1" type="ORF">GCWU0000282_001510</name>
</gene>